<feature type="transmembrane region" description="Helical" evidence="1">
    <location>
        <begin position="271"/>
        <end position="293"/>
    </location>
</feature>
<dbReference type="EMBL" id="CAJNOE010000491">
    <property type="protein sequence ID" value="CAF1242173.1"/>
    <property type="molecule type" value="Genomic_DNA"/>
</dbReference>
<feature type="transmembrane region" description="Helical" evidence="1">
    <location>
        <begin position="106"/>
        <end position="128"/>
    </location>
</feature>
<dbReference type="Proteomes" id="UP000663860">
    <property type="component" value="Unassembled WGS sequence"/>
</dbReference>
<evidence type="ECO:0000313" key="3">
    <source>
        <dbReference type="EMBL" id="CAF3678274.1"/>
    </source>
</evidence>
<gene>
    <name evidence="2" type="ORF">IZO911_LOCUS30859</name>
    <name evidence="3" type="ORF">KXQ929_LOCUS9486</name>
</gene>
<feature type="transmembrane region" description="Helical" evidence="1">
    <location>
        <begin position="235"/>
        <end position="259"/>
    </location>
</feature>
<feature type="transmembrane region" description="Helical" evidence="1">
    <location>
        <begin position="37"/>
        <end position="55"/>
    </location>
</feature>
<evidence type="ECO:0000313" key="4">
    <source>
        <dbReference type="Proteomes" id="UP000663860"/>
    </source>
</evidence>
<comment type="caution">
    <text evidence="2">The sequence shown here is derived from an EMBL/GenBank/DDBJ whole genome shotgun (WGS) entry which is preliminary data.</text>
</comment>
<keyword evidence="1" id="KW-0812">Transmembrane</keyword>
<dbReference type="Proteomes" id="UP000663868">
    <property type="component" value="Unassembled WGS sequence"/>
</dbReference>
<dbReference type="EMBL" id="CAJOBB010000432">
    <property type="protein sequence ID" value="CAF3678274.1"/>
    <property type="molecule type" value="Genomic_DNA"/>
</dbReference>
<keyword evidence="1" id="KW-1133">Transmembrane helix</keyword>
<organism evidence="2 4">
    <name type="scientific">Adineta steineri</name>
    <dbReference type="NCBI Taxonomy" id="433720"/>
    <lineage>
        <taxon>Eukaryota</taxon>
        <taxon>Metazoa</taxon>
        <taxon>Spiralia</taxon>
        <taxon>Gnathifera</taxon>
        <taxon>Rotifera</taxon>
        <taxon>Eurotatoria</taxon>
        <taxon>Bdelloidea</taxon>
        <taxon>Adinetida</taxon>
        <taxon>Adinetidae</taxon>
        <taxon>Adineta</taxon>
    </lineage>
</organism>
<evidence type="ECO:0000256" key="1">
    <source>
        <dbReference type="SAM" id="Phobius"/>
    </source>
</evidence>
<protein>
    <submittedName>
        <fullName evidence="2">Uncharacterized protein</fullName>
    </submittedName>
</protein>
<accession>A0A814ZIM8</accession>
<sequence length="350" mass="41422">MMGSIGMLVLRNNSDTQLELYIYYSTIQMTQLIYEKIIFITYSIILLISIIQTFWKNKYIDNLFTYINDAYSDGKFVSNQVSIDQQIITCYRFDQRFSLIPNPKRLILPIITTHIQILLIIAIQTIFIRKTELIEDCLSFYSPYEILQCDDNNDPCQLNNTGYVPKCTYYYFEMSHVITMITSLITWHYGLRYLVIKLVRFIRWIMFRNDDQPRMLCCFCCCFRSKQRIIKCIMYFQYLGLWTYYFCMVFLGFMFNLSITRTTTLTLGSAWMPILLAVDRLLGLIAAIIPELLENWLNISAKLEYLQVLNSNHLHLENFEPLIHLINKKTKNSKLTADNKLSDNIKTIIE</sequence>
<dbReference type="AlphaFoldDB" id="A0A814ZIM8"/>
<reference evidence="2" key="1">
    <citation type="submission" date="2021-02" db="EMBL/GenBank/DDBJ databases">
        <authorList>
            <person name="Nowell W R."/>
        </authorList>
    </citation>
    <scope>NUCLEOTIDE SEQUENCE</scope>
</reference>
<evidence type="ECO:0000313" key="2">
    <source>
        <dbReference type="EMBL" id="CAF1242173.1"/>
    </source>
</evidence>
<name>A0A814ZIM8_9BILA</name>
<keyword evidence="1" id="KW-0472">Membrane</keyword>
<proteinExistence type="predicted"/>